<dbReference type="GO" id="GO:0046872">
    <property type="term" value="F:metal ion binding"/>
    <property type="evidence" value="ECO:0007669"/>
    <property type="project" value="UniProtKB-KW"/>
</dbReference>
<evidence type="ECO:0000256" key="3">
    <source>
        <dbReference type="PIRSR" id="PIRSR607837-1"/>
    </source>
</evidence>
<dbReference type="InterPro" id="IPR007837">
    <property type="entry name" value="DinB"/>
</dbReference>
<evidence type="ECO:0000313" key="5">
    <source>
        <dbReference type="Proteomes" id="UP000070138"/>
    </source>
</evidence>
<feature type="binding site" evidence="3">
    <location>
        <position position="144"/>
    </location>
    <ligand>
        <name>a divalent metal cation</name>
        <dbReference type="ChEBI" id="CHEBI:60240"/>
    </ligand>
</feature>
<dbReference type="EMBL" id="JRWG01000001">
    <property type="protein sequence ID" value="KXO01322.1"/>
    <property type="molecule type" value="Genomic_DNA"/>
</dbReference>
<dbReference type="Proteomes" id="UP000070138">
    <property type="component" value="Unassembled WGS sequence"/>
</dbReference>
<protein>
    <submittedName>
        <fullName evidence="4">Uncharacterized protein</fullName>
    </submittedName>
</protein>
<dbReference type="AlphaFoldDB" id="A0A137RMA3"/>
<evidence type="ECO:0000256" key="2">
    <source>
        <dbReference type="ARBA" id="ARBA00022723"/>
    </source>
</evidence>
<dbReference type="Gene3D" id="1.20.120.450">
    <property type="entry name" value="dinb family like domain"/>
    <property type="match status" value="1"/>
</dbReference>
<dbReference type="SUPFAM" id="SSF109854">
    <property type="entry name" value="DinB/YfiT-like putative metalloenzymes"/>
    <property type="match status" value="1"/>
</dbReference>
<feature type="binding site" evidence="3">
    <location>
        <position position="140"/>
    </location>
    <ligand>
        <name>a divalent metal cation</name>
        <dbReference type="ChEBI" id="CHEBI:60240"/>
    </ligand>
</feature>
<feature type="binding site" evidence="3">
    <location>
        <position position="53"/>
    </location>
    <ligand>
        <name>a divalent metal cation</name>
        <dbReference type="ChEBI" id="CHEBI:60240"/>
    </ligand>
</feature>
<keyword evidence="5" id="KW-1185">Reference proteome</keyword>
<dbReference type="InterPro" id="IPR034660">
    <property type="entry name" value="DinB/YfiT-like"/>
</dbReference>
<dbReference type="RefSeq" id="WP_062619562.1">
    <property type="nucleotide sequence ID" value="NZ_JRWG01000001.1"/>
</dbReference>
<organism evidence="4 5">
    <name type="scientific">Aequorivita aquimaris</name>
    <dbReference type="NCBI Taxonomy" id="1548749"/>
    <lineage>
        <taxon>Bacteria</taxon>
        <taxon>Pseudomonadati</taxon>
        <taxon>Bacteroidota</taxon>
        <taxon>Flavobacteriia</taxon>
        <taxon>Flavobacteriales</taxon>
        <taxon>Flavobacteriaceae</taxon>
        <taxon>Aequorivita</taxon>
    </lineage>
</organism>
<comment type="similarity">
    <text evidence="1">Belongs to the DinB family.</text>
</comment>
<sequence>MSDEKQIRERLVKHLYGGEAFMPVTEMLKKISFEDINTRPGNLPYSLYELFYHVVFTQKDIVKFTCSDDYTEPKWPDYYWPKEKICKQQAEWETLKAEYTTDRERLKNFLLDEENKLTQPVKNGKNEQTLLREVMLVIEHTAYHTGQMLVLLRLLNLH</sequence>
<dbReference type="OrthoDB" id="9798830at2"/>
<comment type="caution">
    <text evidence="4">The sequence shown here is derived from an EMBL/GenBank/DDBJ whole genome shotgun (WGS) entry which is preliminary data.</text>
</comment>
<accession>A0A137RMA3</accession>
<reference evidence="4 5" key="2">
    <citation type="journal article" date="2016" name="Int. J. Syst. Evol. Microbiol.">
        <title>Vitellibacter aquimaris sp. nov., a marine bacterium isolated from seawater.</title>
        <authorList>
            <person name="Thevarajoo S."/>
            <person name="Selvaratnam C."/>
            <person name="Goh K.M."/>
            <person name="Hong K.W."/>
            <person name="Chan X.Y."/>
            <person name="Chan K.G."/>
            <person name="Chong C.S."/>
        </authorList>
    </citation>
    <scope>NUCLEOTIDE SEQUENCE [LARGE SCALE GENOMIC DNA]</scope>
    <source>
        <strain evidence="4 5">D-24</strain>
    </source>
</reference>
<name>A0A137RMA3_9FLAO</name>
<reference evidence="5" key="1">
    <citation type="submission" date="2014-10" db="EMBL/GenBank/DDBJ databases">
        <title>Genome sequencing of Vitellibacter sp. D-24.</title>
        <authorList>
            <person name="Thevarajoo S."/>
            <person name="Selvaratnam C."/>
            <person name="Goh K.M."/>
            <person name="Chong C.S."/>
        </authorList>
    </citation>
    <scope>NUCLEOTIDE SEQUENCE [LARGE SCALE GENOMIC DNA]</scope>
    <source>
        <strain evidence="5">D-24</strain>
    </source>
</reference>
<keyword evidence="2 3" id="KW-0479">Metal-binding</keyword>
<evidence type="ECO:0000313" key="4">
    <source>
        <dbReference type="EMBL" id="KXO01322.1"/>
    </source>
</evidence>
<dbReference type="Pfam" id="PF05163">
    <property type="entry name" value="DinB"/>
    <property type="match status" value="1"/>
</dbReference>
<evidence type="ECO:0000256" key="1">
    <source>
        <dbReference type="ARBA" id="ARBA00008635"/>
    </source>
</evidence>
<dbReference type="STRING" id="1548749.LS48_02360"/>
<gene>
    <name evidence="4" type="ORF">LS48_02360</name>
</gene>
<proteinExistence type="inferred from homology"/>